<keyword evidence="9" id="KW-0157">Chromophore</keyword>
<dbReference type="SUPFAM" id="SSF55781">
    <property type="entry name" value="GAF domain-like"/>
    <property type="match status" value="2"/>
</dbReference>
<dbReference type="InterPro" id="IPR016132">
    <property type="entry name" value="Phyto_chromo_attachment"/>
</dbReference>
<dbReference type="Gene3D" id="3.30.450.20">
    <property type="entry name" value="PAS domain"/>
    <property type="match status" value="1"/>
</dbReference>
<dbReference type="AlphaFoldDB" id="A0A9X4C0C8"/>
<dbReference type="SMART" id="SM00065">
    <property type="entry name" value="GAF"/>
    <property type="match status" value="1"/>
</dbReference>
<dbReference type="SMART" id="SM00388">
    <property type="entry name" value="HisKA"/>
    <property type="match status" value="1"/>
</dbReference>
<dbReference type="GO" id="GO:0009584">
    <property type="term" value="P:detection of visible light"/>
    <property type="evidence" value="ECO:0007669"/>
    <property type="project" value="InterPro"/>
</dbReference>
<proteinExistence type="inferred from homology"/>
<accession>A0A9X4C0C8</accession>
<evidence type="ECO:0000313" key="16">
    <source>
        <dbReference type="Proteomes" id="UP001148185"/>
    </source>
</evidence>
<keyword evidence="16" id="KW-1185">Reference proteome</keyword>
<dbReference type="Pfam" id="PF08446">
    <property type="entry name" value="PAS_2"/>
    <property type="match status" value="1"/>
</dbReference>
<evidence type="ECO:0000256" key="11">
    <source>
        <dbReference type="ARBA" id="ARBA00023170"/>
    </source>
</evidence>
<comment type="catalytic activity">
    <reaction evidence="1">
        <text>ATP + protein L-histidine = ADP + protein N-phospho-L-histidine.</text>
        <dbReference type="EC" id="2.7.13.3"/>
    </reaction>
</comment>
<evidence type="ECO:0000256" key="5">
    <source>
        <dbReference type="ARBA" id="ARBA00022553"/>
    </source>
</evidence>
<evidence type="ECO:0000256" key="10">
    <source>
        <dbReference type="ARBA" id="ARBA00023012"/>
    </source>
</evidence>
<keyword evidence="7" id="KW-0808">Transferase</keyword>
<dbReference type="InterPro" id="IPR036097">
    <property type="entry name" value="HisK_dim/P_sf"/>
</dbReference>
<dbReference type="InterPro" id="IPR050736">
    <property type="entry name" value="Sensor_HK_Regulatory"/>
</dbReference>
<dbReference type="InterPro" id="IPR013515">
    <property type="entry name" value="Phytochrome_cen-reg"/>
</dbReference>
<evidence type="ECO:0000313" key="15">
    <source>
        <dbReference type="EMBL" id="MDD1007673.1"/>
    </source>
</evidence>
<keyword evidence="4" id="KW-0600">Photoreceptor protein</keyword>
<evidence type="ECO:0000256" key="3">
    <source>
        <dbReference type="ARBA" id="ARBA00012438"/>
    </source>
</evidence>
<dbReference type="CDD" id="cd00075">
    <property type="entry name" value="HATPase"/>
    <property type="match status" value="1"/>
</dbReference>
<dbReference type="SUPFAM" id="SSF47384">
    <property type="entry name" value="Homodimeric domain of signal transducing histidine kinase"/>
    <property type="match status" value="1"/>
</dbReference>
<reference evidence="15 16" key="1">
    <citation type="submission" date="2022-05" db="EMBL/GenBank/DDBJ databases">
        <title>Novel Pseudomonas spp. Isolated from a Rainbow Trout Aquaculture Facility.</title>
        <authorList>
            <person name="Testerman T."/>
            <person name="Graf J."/>
        </authorList>
    </citation>
    <scope>NUCLEOTIDE SEQUENCE [LARGE SCALE GENOMIC DNA]</scope>
    <source>
        <strain evidence="15 16">ID1042</strain>
    </source>
</reference>
<dbReference type="SMART" id="SM00387">
    <property type="entry name" value="HATPase_c"/>
    <property type="match status" value="1"/>
</dbReference>
<dbReference type="PROSITE" id="PS50112">
    <property type="entry name" value="PAS"/>
    <property type="match status" value="1"/>
</dbReference>
<keyword evidence="6" id="KW-0716">Sensory transduction</keyword>
<dbReference type="Pfam" id="PF00512">
    <property type="entry name" value="HisKA"/>
    <property type="match status" value="1"/>
</dbReference>
<evidence type="ECO:0000256" key="6">
    <source>
        <dbReference type="ARBA" id="ARBA00022606"/>
    </source>
</evidence>
<evidence type="ECO:0000256" key="2">
    <source>
        <dbReference type="ARBA" id="ARBA00006402"/>
    </source>
</evidence>
<dbReference type="PROSITE" id="PS50109">
    <property type="entry name" value="HIS_KIN"/>
    <property type="match status" value="1"/>
</dbReference>
<feature type="domain" description="Histidine kinase" evidence="13">
    <location>
        <begin position="527"/>
        <end position="745"/>
    </location>
</feature>
<keyword evidence="15" id="KW-0067">ATP-binding</keyword>
<dbReference type="Gene3D" id="3.30.450.270">
    <property type="match status" value="1"/>
</dbReference>
<dbReference type="GO" id="GO:0000155">
    <property type="term" value="F:phosphorelay sensor kinase activity"/>
    <property type="evidence" value="ECO:0007669"/>
    <property type="project" value="InterPro"/>
</dbReference>
<evidence type="ECO:0000256" key="9">
    <source>
        <dbReference type="ARBA" id="ARBA00022991"/>
    </source>
</evidence>
<dbReference type="InterPro" id="IPR005467">
    <property type="entry name" value="His_kinase_dom"/>
</dbReference>
<dbReference type="InterPro" id="IPR029016">
    <property type="entry name" value="GAF-like_dom_sf"/>
</dbReference>
<feature type="domain" description="Phytochrome chromophore attachment site" evidence="12">
    <location>
        <begin position="148"/>
        <end position="306"/>
    </location>
</feature>
<evidence type="ECO:0000259" key="14">
    <source>
        <dbReference type="PROSITE" id="PS50112"/>
    </source>
</evidence>
<dbReference type="EC" id="2.7.13.3" evidence="3"/>
<dbReference type="EMBL" id="JAMDHA010000009">
    <property type="protein sequence ID" value="MDD1007673.1"/>
    <property type="molecule type" value="Genomic_DNA"/>
</dbReference>
<name>A0A9X4C0C8_9PSED</name>
<evidence type="ECO:0000259" key="12">
    <source>
        <dbReference type="PROSITE" id="PS50046"/>
    </source>
</evidence>
<dbReference type="Gene3D" id="1.10.287.130">
    <property type="match status" value="1"/>
</dbReference>
<dbReference type="FunFam" id="3.30.565.10:FF:000006">
    <property type="entry name" value="Sensor histidine kinase WalK"/>
    <property type="match status" value="1"/>
</dbReference>
<gene>
    <name evidence="15" type="ORF">M5G27_09320</name>
</gene>
<dbReference type="Gene3D" id="3.30.565.10">
    <property type="entry name" value="Histidine kinase-like ATPase, C-terminal domain"/>
    <property type="match status" value="1"/>
</dbReference>
<protein>
    <recommendedName>
        <fullName evidence="3">histidine kinase</fullName>
        <ecNumber evidence="3">2.7.13.3</ecNumber>
    </recommendedName>
</protein>
<dbReference type="SUPFAM" id="SSF55785">
    <property type="entry name" value="PYP-like sensor domain (PAS domain)"/>
    <property type="match status" value="1"/>
</dbReference>
<dbReference type="InterPro" id="IPR043150">
    <property type="entry name" value="Phytochrome_PHY_sf"/>
</dbReference>
<dbReference type="Gene3D" id="3.30.450.40">
    <property type="match status" value="1"/>
</dbReference>
<dbReference type="SUPFAM" id="SSF55874">
    <property type="entry name" value="ATPase domain of HSP90 chaperone/DNA topoisomerase II/histidine kinase"/>
    <property type="match status" value="1"/>
</dbReference>
<keyword evidence="11" id="KW-0675">Receptor</keyword>
<dbReference type="GO" id="GO:0005886">
    <property type="term" value="C:plasma membrane"/>
    <property type="evidence" value="ECO:0007669"/>
    <property type="project" value="UniProtKB-ARBA"/>
</dbReference>
<dbReference type="InterPro" id="IPR035965">
    <property type="entry name" value="PAS-like_dom_sf"/>
</dbReference>
<dbReference type="Proteomes" id="UP001148185">
    <property type="component" value="Unassembled WGS sequence"/>
</dbReference>
<dbReference type="PROSITE" id="PS50046">
    <property type="entry name" value="PHYTOCHROME_2"/>
    <property type="match status" value="1"/>
</dbReference>
<dbReference type="PANTHER" id="PTHR43711:SF1">
    <property type="entry name" value="HISTIDINE KINASE 1"/>
    <property type="match status" value="1"/>
</dbReference>
<dbReference type="CDD" id="cd00082">
    <property type="entry name" value="HisKA"/>
    <property type="match status" value="1"/>
</dbReference>
<evidence type="ECO:0000259" key="13">
    <source>
        <dbReference type="PROSITE" id="PS50109"/>
    </source>
</evidence>
<dbReference type="PANTHER" id="PTHR43711">
    <property type="entry name" value="TWO-COMPONENT HISTIDINE KINASE"/>
    <property type="match status" value="1"/>
</dbReference>
<dbReference type="CDD" id="cd00130">
    <property type="entry name" value="PAS"/>
    <property type="match status" value="1"/>
</dbReference>
<dbReference type="PRINTS" id="PR00344">
    <property type="entry name" value="BCTRLSENSOR"/>
</dbReference>
<evidence type="ECO:0000256" key="1">
    <source>
        <dbReference type="ARBA" id="ARBA00000085"/>
    </source>
</evidence>
<dbReference type="GO" id="GO:0009881">
    <property type="term" value="F:photoreceptor activity"/>
    <property type="evidence" value="ECO:0007669"/>
    <property type="project" value="UniProtKB-KW"/>
</dbReference>
<keyword evidence="8" id="KW-0418">Kinase</keyword>
<evidence type="ECO:0000256" key="7">
    <source>
        <dbReference type="ARBA" id="ARBA00022679"/>
    </source>
</evidence>
<keyword evidence="5" id="KW-0597">Phosphoprotein</keyword>
<dbReference type="Pfam" id="PF00360">
    <property type="entry name" value="PHY"/>
    <property type="match status" value="1"/>
</dbReference>
<feature type="domain" description="PAS" evidence="14">
    <location>
        <begin position="43"/>
        <end position="85"/>
    </location>
</feature>
<dbReference type="InterPro" id="IPR036890">
    <property type="entry name" value="HATPase_C_sf"/>
</dbReference>
<comment type="caution">
    <text evidence="15">The sequence shown here is derived from an EMBL/GenBank/DDBJ whole genome shotgun (WGS) entry which is preliminary data.</text>
</comment>
<keyword evidence="15" id="KW-0547">Nucleotide-binding</keyword>
<organism evidence="15 16">
    <name type="scientific">Pseudomonas shahriarae</name>
    <dbReference type="NCBI Taxonomy" id="2745512"/>
    <lineage>
        <taxon>Bacteria</taxon>
        <taxon>Pseudomonadati</taxon>
        <taxon>Pseudomonadota</taxon>
        <taxon>Gammaproteobacteria</taxon>
        <taxon>Pseudomonadales</taxon>
        <taxon>Pseudomonadaceae</taxon>
        <taxon>Pseudomonas</taxon>
    </lineage>
</organism>
<dbReference type="InterPro" id="IPR000014">
    <property type="entry name" value="PAS"/>
</dbReference>
<sequence>MKPQDKKDFEELLANCADEPIRFPGAIQPHGLLLTLSEPALEIIQISANVETLLGRAPEALIGQPLVDLLGEVHTAQVREALQQAAFFDAPRLYLHLNGTAFEGLLHRHQGVLILELEIHVENFQPRNVAGSQTNLGRMLQRLQAATTLQALYDISVKEIQAITGYDRVLIYRFEEEGHGQVIAEASDPSMEVFNGLFFPASDIPEQARELYRTNWLRIIPNADYQPVPLVPKLRPDTQTPLDLSFATLRSVSPIHCQYMKNMGVLSSMSISLLKGDKLWGLISCGNRQPLHVPHELRTACQTIGQVLSLQISAMEALEVSRQREEKVEALALLNQAMIDSPQNVFDGLANQPQVLMALADAGGVAIIEDKQLHRYGNCPEPEDIRALHKWLQESAEPVFASHHLASVYPPAAQYPHVASGVLAMSLPKPVDNGVLWFRAEVKENINWSGDPRKPLDLENSDSGMRLRPRSSFEIWKVEMAGISAKWSHGDLFAANDLRRSALENDLARQVRREQEAVRARDELVAVVSHDLRNPMTVISMLCGMMQKAFSSDGPHTSRRISTAIDTMQQAAGRMNTLLEDLLDTSKIDAGRYSITPQKLDVSQMFEEAQALLAPLALDKDISISFAADPDLRIHADPERLFQVLSNLVGNAIKFTPRLGSVGVHAKSVGNEIVFIVRDSGEGIPKEHLPHVFDRYWTVKEGNPTGTGLGLYISQGIVEAHGGQIFADSEPGQGSEFRFTVPRLD</sequence>
<dbReference type="GO" id="GO:0005524">
    <property type="term" value="F:ATP binding"/>
    <property type="evidence" value="ECO:0007669"/>
    <property type="project" value="UniProtKB-KW"/>
</dbReference>
<comment type="similarity">
    <text evidence="2">In the N-terminal section; belongs to the phytochrome family.</text>
</comment>
<evidence type="ECO:0000256" key="8">
    <source>
        <dbReference type="ARBA" id="ARBA00022777"/>
    </source>
</evidence>
<dbReference type="RefSeq" id="WP_273876396.1">
    <property type="nucleotide sequence ID" value="NZ_JAMDHA010000009.1"/>
</dbReference>
<dbReference type="InterPro" id="IPR003594">
    <property type="entry name" value="HATPase_dom"/>
</dbReference>
<evidence type="ECO:0000256" key="4">
    <source>
        <dbReference type="ARBA" id="ARBA00022543"/>
    </source>
</evidence>
<keyword evidence="10" id="KW-0902">Two-component regulatory system</keyword>
<dbReference type="InterPro" id="IPR013654">
    <property type="entry name" value="PAS_2"/>
</dbReference>
<dbReference type="Pfam" id="PF02518">
    <property type="entry name" value="HATPase_c"/>
    <property type="match status" value="1"/>
</dbReference>
<dbReference type="Pfam" id="PF01590">
    <property type="entry name" value="GAF"/>
    <property type="match status" value="1"/>
</dbReference>
<dbReference type="GO" id="GO:0006355">
    <property type="term" value="P:regulation of DNA-templated transcription"/>
    <property type="evidence" value="ECO:0007669"/>
    <property type="project" value="InterPro"/>
</dbReference>
<dbReference type="InterPro" id="IPR003661">
    <property type="entry name" value="HisK_dim/P_dom"/>
</dbReference>
<dbReference type="InterPro" id="IPR004358">
    <property type="entry name" value="Sig_transdc_His_kin-like_C"/>
</dbReference>
<dbReference type="InterPro" id="IPR003018">
    <property type="entry name" value="GAF"/>
</dbReference>